<evidence type="ECO:0000259" key="10">
    <source>
        <dbReference type="Pfam" id="PF00593"/>
    </source>
</evidence>
<keyword evidence="6" id="KW-0472">Membrane</keyword>
<feature type="domain" description="TonB-dependent receptor plug" evidence="11">
    <location>
        <begin position="48"/>
        <end position="146"/>
    </location>
</feature>
<dbReference type="InterPro" id="IPR037066">
    <property type="entry name" value="Plug_dom_sf"/>
</dbReference>
<keyword evidence="2" id="KW-0813">Transport</keyword>
<evidence type="ECO:0000256" key="3">
    <source>
        <dbReference type="ARBA" id="ARBA00022692"/>
    </source>
</evidence>
<keyword evidence="4" id="KW-0732">Signal</keyword>
<evidence type="ECO:0000256" key="7">
    <source>
        <dbReference type="ARBA" id="ARBA00023170"/>
    </source>
</evidence>
<keyword evidence="3" id="KW-0812">Transmembrane</keyword>
<evidence type="ECO:0000256" key="6">
    <source>
        <dbReference type="ARBA" id="ARBA00023136"/>
    </source>
</evidence>
<gene>
    <name evidence="12" type="ORF">METZ01_LOCUS35079</name>
</gene>
<dbReference type="InterPro" id="IPR012910">
    <property type="entry name" value="Plug_dom"/>
</dbReference>
<keyword evidence="5" id="KW-0798">TonB box</keyword>
<evidence type="ECO:0000256" key="1">
    <source>
        <dbReference type="ARBA" id="ARBA00004571"/>
    </source>
</evidence>
<feature type="region of interest" description="Disordered" evidence="9">
    <location>
        <begin position="59"/>
        <end position="106"/>
    </location>
</feature>
<name>A0A381QS86_9ZZZZ</name>
<keyword evidence="7" id="KW-0675">Receptor</keyword>
<protein>
    <submittedName>
        <fullName evidence="12">Uncharacterized protein</fullName>
    </submittedName>
</protein>
<dbReference type="Pfam" id="PF00593">
    <property type="entry name" value="TonB_dep_Rec_b-barrel"/>
    <property type="match status" value="1"/>
</dbReference>
<proteinExistence type="predicted"/>
<accession>A0A381QS86</accession>
<organism evidence="12">
    <name type="scientific">marine metagenome</name>
    <dbReference type="NCBI Taxonomy" id="408172"/>
    <lineage>
        <taxon>unclassified sequences</taxon>
        <taxon>metagenomes</taxon>
        <taxon>ecological metagenomes</taxon>
    </lineage>
</organism>
<evidence type="ECO:0000256" key="9">
    <source>
        <dbReference type="SAM" id="MobiDB-lite"/>
    </source>
</evidence>
<evidence type="ECO:0000256" key="2">
    <source>
        <dbReference type="ARBA" id="ARBA00022448"/>
    </source>
</evidence>
<dbReference type="EMBL" id="UINC01001497">
    <property type="protein sequence ID" value="SUZ82225.1"/>
    <property type="molecule type" value="Genomic_DNA"/>
</dbReference>
<dbReference type="InterPro" id="IPR039426">
    <property type="entry name" value="TonB-dep_rcpt-like"/>
</dbReference>
<feature type="domain" description="TonB-dependent receptor-like beta-barrel" evidence="10">
    <location>
        <begin position="260"/>
        <end position="659"/>
    </location>
</feature>
<evidence type="ECO:0000259" key="11">
    <source>
        <dbReference type="Pfam" id="PF07715"/>
    </source>
</evidence>
<dbReference type="InterPro" id="IPR036942">
    <property type="entry name" value="Beta-barrel_TonB_sf"/>
</dbReference>
<dbReference type="GO" id="GO:0009279">
    <property type="term" value="C:cell outer membrane"/>
    <property type="evidence" value="ECO:0007669"/>
    <property type="project" value="UniProtKB-SubCell"/>
</dbReference>
<dbReference type="SUPFAM" id="SSF56935">
    <property type="entry name" value="Porins"/>
    <property type="match status" value="1"/>
</dbReference>
<feature type="compositionally biased region" description="Gly residues" evidence="9">
    <location>
        <begin position="73"/>
        <end position="104"/>
    </location>
</feature>
<comment type="subcellular location">
    <subcellularLocation>
        <location evidence="1">Cell outer membrane</location>
        <topology evidence="1">Multi-pass membrane protein</topology>
    </subcellularLocation>
</comment>
<keyword evidence="8" id="KW-0998">Cell outer membrane</keyword>
<evidence type="ECO:0000256" key="5">
    <source>
        <dbReference type="ARBA" id="ARBA00023077"/>
    </source>
</evidence>
<evidence type="ECO:0000256" key="8">
    <source>
        <dbReference type="ARBA" id="ARBA00023237"/>
    </source>
</evidence>
<dbReference type="AlphaFoldDB" id="A0A381QS86"/>
<dbReference type="Pfam" id="PF07715">
    <property type="entry name" value="Plug"/>
    <property type="match status" value="1"/>
</dbReference>
<dbReference type="PANTHER" id="PTHR30069">
    <property type="entry name" value="TONB-DEPENDENT OUTER MEMBRANE RECEPTOR"/>
    <property type="match status" value="1"/>
</dbReference>
<dbReference type="Gene3D" id="2.170.130.10">
    <property type="entry name" value="TonB-dependent receptor, plug domain"/>
    <property type="match status" value="1"/>
</dbReference>
<dbReference type="GO" id="GO:0015344">
    <property type="term" value="F:siderophore uptake transmembrane transporter activity"/>
    <property type="evidence" value="ECO:0007669"/>
    <property type="project" value="TreeGrafter"/>
</dbReference>
<dbReference type="Gene3D" id="2.40.170.20">
    <property type="entry name" value="TonB-dependent receptor, beta-barrel domain"/>
    <property type="match status" value="1"/>
</dbReference>
<sequence>MYRLNCFFSVVSLLILVSVAQTVSAQENVGEESTVRYPASYFSEWAPVTAQDMLDRIPGLDPRSMGSSFSGGSSSGGPSIVGGGRLPPGVGGGRGGGRGFGGGSRTTEILINGKRTAGKNNSTGVQLSRITSGQVERIEIIRGTSGELDVRGSGQVINVVLNEQFSEASLQYNLSAEHAHDNTISPTAEFSYSGQTGGLNFQASARVSDPYFYNVTRERSVLGDGSPNDRVFEVRKQDPKGGMASANLDYEINPNSSARFNVSWFDGRSTTDTERRTTDLKVSPNVDAFQSETGPGIIKSWEIGGDYEFNTDGGSRWKVLFITNSFEITNTRERYDVLNDFSKEKNLFLDTRSETKERIVRGSYTFDIFQSQDIEIGAERAQTILDSKLALGMSAATGTPSPLVGGLVPMPVSNANSSVEEMRYEPFIIHNWIFNSRSSLETSMLYEDSEITQWGDVSKQRDFSFVKPKVDFRYDLTPQLQLRATIEKIVEQLTFNDFVAATDEQDEDSDVQAGNANLRQEWYWNYEINSEYRLPNDIGVVSGRLYYEDWHDKIERMDVTVDESNLQSANGNIGDGEKYGINLSASIRMRMIDMPNLLITVVTNVEDSKIIDPILGVERRMMNSWRGRTNYAFRHDLPNLRLNYGMNVQDSFDGGRLRYDIDDIEYGRGDPFWGAFVEWVSPQNITFRLEAQRIIEKAEMCRERRRFVGRISSGIIEEIEDQCSRSGPAIALRVTGTI</sequence>
<dbReference type="InterPro" id="IPR000531">
    <property type="entry name" value="Beta-barrel_TonB"/>
</dbReference>
<dbReference type="PANTHER" id="PTHR30069:SF29">
    <property type="entry name" value="HEMOGLOBIN AND HEMOGLOBIN-HAPTOGLOBIN-BINDING PROTEIN 1-RELATED"/>
    <property type="match status" value="1"/>
</dbReference>
<evidence type="ECO:0000313" key="12">
    <source>
        <dbReference type="EMBL" id="SUZ82225.1"/>
    </source>
</evidence>
<reference evidence="12" key="1">
    <citation type="submission" date="2018-05" db="EMBL/GenBank/DDBJ databases">
        <authorList>
            <person name="Lanie J.A."/>
            <person name="Ng W.-L."/>
            <person name="Kazmierczak K.M."/>
            <person name="Andrzejewski T.M."/>
            <person name="Davidsen T.M."/>
            <person name="Wayne K.J."/>
            <person name="Tettelin H."/>
            <person name="Glass J.I."/>
            <person name="Rusch D."/>
            <person name="Podicherti R."/>
            <person name="Tsui H.-C.T."/>
            <person name="Winkler M.E."/>
        </authorList>
    </citation>
    <scope>NUCLEOTIDE SEQUENCE</scope>
</reference>
<evidence type="ECO:0000256" key="4">
    <source>
        <dbReference type="ARBA" id="ARBA00022729"/>
    </source>
</evidence>
<dbReference type="GO" id="GO:0044718">
    <property type="term" value="P:siderophore transmembrane transport"/>
    <property type="evidence" value="ECO:0007669"/>
    <property type="project" value="TreeGrafter"/>
</dbReference>